<keyword evidence="2 6" id="KW-0808">Transferase</keyword>
<comment type="similarity">
    <text evidence="1">Belongs to the P-Pant transferase superfamily. Gsp/Sfp/HetI/AcpT family.</text>
</comment>
<evidence type="ECO:0000256" key="2">
    <source>
        <dbReference type="ARBA" id="ARBA00022679"/>
    </source>
</evidence>
<evidence type="ECO:0000259" key="5">
    <source>
        <dbReference type="Pfam" id="PF22624"/>
    </source>
</evidence>
<dbReference type="PANTHER" id="PTHR12215:SF10">
    <property type="entry name" value="L-AMINOADIPATE-SEMIALDEHYDE DEHYDROGENASE-PHOSPHOPANTETHEINYL TRANSFERASE"/>
    <property type="match status" value="1"/>
</dbReference>
<comment type="caution">
    <text evidence="6">The sequence shown here is derived from an EMBL/GenBank/DDBJ whole genome shotgun (WGS) entry which is preliminary data.</text>
</comment>
<dbReference type="Pfam" id="PF22624">
    <property type="entry name" value="AASDHPPT_N"/>
    <property type="match status" value="1"/>
</dbReference>
<organism evidence="6 7">
    <name type="scientific">Streptomyces sindenensis</name>
    <dbReference type="NCBI Taxonomy" id="67363"/>
    <lineage>
        <taxon>Bacteria</taxon>
        <taxon>Bacillati</taxon>
        <taxon>Actinomycetota</taxon>
        <taxon>Actinomycetes</taxon>
        <taxon>Kitasatosporales</taxon>
        <taxon>Streptomycetaceae</taxon>
        <taxon>Streptomyces</taxon>
    </lineage>
</organism>
<dbReference type="EMBL" id="JBHXOF010000028">
    <property type="protein sequence ID" value="MFD4217248.1"/>
    <property type="molecule type" value="Genomic_DNA"/>
</dbReference>
<dbReference type="Pfam" id="PF01648">
    <property type="entry name" value="ACPS"/>
    <property type="match status" value="1"/>
</dbReference>
<dbReference type="RefSeq" id="WP_382829365.1">
    <property type="nucleotide sequence ID" value="NZ_JBHXLY010000030.1"/>
</dbReference>
<keyword evidence="7" id="KW-1185">Reference proteome</keyword>
<protein>
    <submittedName>
        <fullName evidence="6">4'-phosphopantetheinyl transferase family protein</fullName>
    </submittedName>
</protein>
<dbReference type="SUPFAM" id="SSF56214">
    <property type="entry name" value="4'-phosphopantetheinyl transferase"/>
    <property type="match status" value="2"/>
</dbReference>
<reference evidence="6 7" key="1">
    <citation type="submission" date="2024-09" db="EMBL/GenBank/DDBJ databases">
        <title>The Natural Products Discovery Center: Release of the First 8490 Sequenced Strains for Exploring Actinobacteria Biosynthetic Diversity.</title>
        <authorList>
            <person name="Kalkreuter E."/>
            <person name="Kautsar S.A."/>
            <person name="Yang D."/>
            <person name="Bader C.D."/>
            <person name="Teijaro C.N."/>
            <person name="Fluegel L."/>
            <person name="Davis C.M."/>
            <person name="Simpson J.R."/>
            <person name="Lauterbach L."/>
            <person name="Steele A.D."/>
            <person name="Gui C."/>
            <person name="Meng S."/>
            <person name="Li G."/>
            <person name="Viehrig K."/>
            <person name="Ye F."/>
            <person name="Su P."/>
            <person name="Kiefer A.F."/>
            <person name="Nichols A."/>
            <person name="Cepeda A.J."/>
            <person name="Yan W."/>
            <person name="Fan B."/>
            <person name="Jiang Y."/>
            <person name="Adhikari A."/>
            <person name="Zheng C.-J."/>
            <person name="Schuster L."/>
            <person name="Cowan T.M."/>
            <person name="Smanski M.J."/>
            <person name="Chevrette M.G."/>
            <person name="De Carvalho L.P.S."/>
            <person name="Shen B."/>
        </authorList>
    </citation>
    <scope>NUCLEOTIDE SEQUENCE [LARGE SCALE GENOMIC DNA]</scope>
    <source>
        <strain evidence="6 7">NPDC058546</strain>
    </source>
</reference>
<feature type="domain" description="4'-phosphopantetheinyl transferase" evidence="4">
    <location>
        <begin position="142"/>
        <end position="213"/>
    </location>
</feature>
<proteinExistence type="inferred from homology"/>
<name>A0ABW6EQL7_9ACTN</name>
<dbReference type="InterPro" id="IPR008278">
    <property type="entry name" value="4-PPantetheinyl_Trfase_dom"/>
</dbReference>
<feature type="compositionally biased region" description="Low complexity" evidence="3">
    <location>
        <begin position="15"/>
        <end position="25"/>
    </location>
</feature>
<dbReference type="GO" id="GO:0016740">
    <property type="term" value="F:transferase activity"/>
    <property type="evidence" value="ECO:0007669"/>
    <property type="project" value="UniProtKB-KW"/>
</dbReference>
<accession>A0ABW6EQL7</accession>
<evidence type="ECO:0000259" key="4">
    <source>
        <dbReference type="Pfam" id="PF01648"/>
    </source>
</evidence>
<dbReference type="Gene3D" id="3.90.470.20">
    <property type="entry name" value="4'-phosphopantetheinyl transferase domain"/>
    <property type="match status" value="2"/>
</dbReference>
<evidence type="ECO:0000313" key="7">
    <source>
        <dbReference type="Proteomes" id="UP001598251"/>
    </source>
</evidence>
<feature type="domain" description="4'-phosphopantetheinyl transferase N-terminal" evidence="5">
    <location>
        <begin position="54"/>
        <end position="137"/>
    </location>
</feature>
<feature type="region of interest" description="Disordered" evidence="3">
    <location>
        <begin position="1"/>
        <end position="35"/>
    </location>
</feature>
<evidence type="ECO:0000313" key="6">
    <source>
        <dbReference type="EMBL" id="MFD4217248.1"/>
    </source>
</evidence>
<sequence length="240" mass="25005">MKPIDPLPARSMDIPALAATAGTGEPAPPPAGTPTVRLVPAAVVPDLPAGLTESVLSDEESEKAARFVHDRDRHTYVAGHLAVRLLLAARLGLPPREIGLLREACPGCGKPHGRPAVAPRHGLHFSLSHTRGLAVVALAGRPVGVDVETLPAEPAIEQLVDQFHPAETASVQALPPALRPQGFARVWVRKEAYLKGLGIGLGRPLDADDLTGDPPGWTIREIDLGGGYPGHRAALAVAAG</sequence>
<dbReference type="InterPro" id="IPR055066">
    <property type="entry name" value="AASDHPPT_N"/>
</dbReference>
<dbReference type="InterPro" id="IPR050559">
    <property type="entry name" value="P-Pant_transferase_sf"/>
</dbReference>
<dbReference type="InterPro" id="IPR037143">
    <property type="entry name" value="4-PPantetheinyl_Trfase_dom_sf"/>
</dbReference>
<evidence type="ECO:0000256" key="1">
    <source>
        <dbReference type="ARBA" id="ARBA00010990"/>
    </source>
</evidence>
<dbReference type="Proteomes" id="UP001598251">
    <property type="component" value="Unassembled WGS sequence"/>
</dbReference>
<evidence type="ECO:0000256" key="3">
    <source>
        <dbReference type="SAM" id="MobiDB-lite"/>
    </source>
</evidence>
<dbReference type="PANTHER" id="PTHR12215">
    <property type="entry name" value="PHOSPHOPANTETHEINE TRANSFERASE"/>
    <property type="match status" value="1"/>
</dbReference>
<gene>
    <name evidence="6" type="ORF">ACFWSS_30705</name>
</gene>